<organism evidence="1 2">
    <name type="scientific">Solanum bulbocastanum</name>
    <name type="common">Wild potato</name>
    <dbReference type="NCBI Taxonomy" id="147425"/>
    <lineage>
        <taxon>Eukaryota</taxon>
        <taxon>Viridiplantae</taxon>
        <taxon>Streptophyta</taxon>
        <taxon>Embryophyta</taxon>
        <taxon>Tracheophyta</taxon>
        <taxon>Spermatophyta</taxon>
        <taxon>Magnoliopsida</taxon>
        <taxon>eudicotyledons</taxon>
        <taxon>Gunneridae</taxon>
        <taxon>Pentapetalae</taxon>
        <taxon>asterids</taxon>
        <taxon>lamiids</taxon>
        <taxon>Solanales</taxon>
        <taxon>Solanaceae</taxon>
        <taxon>Solanoideae</taxon>
        <taxon>Solaneae</taxon>
        <taxon>Solanum</taxon>
    </lineage>
</organism>
<gene>
    <name evidence="1" type="ORF">RDI58_015139</name>
</gene>
<proteinExistence type="predicted"/>
<comment type="caution">
    <text evidence="1">The sequence shown here is derived from an EMBL/GenBank/DDBJ whole genome shotgun (WGS) entry which is preliminary data.</text>
</comment>
<sequence length="156" mass="18105">MKDVLFVPDFQYNLLPVSKLTRVLYCFVSFYSRFCLFQDFSTGKLKGISKEHDGLYWMVPQSSQKTKRTKGMDTKGFTIHDDKRDIMLWLRRLAYSSIKSVKDVCGHTIDACKSIVDNCEICPLAKHTRLPFTNSDTRSDRAFALFHLDVWGPYNT</sequence>
<dbReference type="Proteomes" id="UP001371456">
    <property type="component" value="Unassembled WGS sequence"/>
</dbReference>
<name>A0AAN8TES4_SOLBU</name>
<dbReference type="EMBL" id="JBANQN010000006">
    <property type="protein sequence ID" value="KAK6786614.1"/>
    <property type="molecule type" value="Genomic_DNA"/>
</dbReference>
<dbReference type="AlphaFoldDB" id="A0AAN8TES4"/>
<evidence type="ECO:0000313" key="2">
    <source>
        <dbReference type="Proteomes" id="UP001371456"/>
    </source>
</evidence>
<keyword evidence="2" id="KW-1185">Reference proteome</keyword>
<accession>A0AAN8TES4</accession>
<protein>
    <submittedName>
        <fullName evidence="1">Uncharacterized protein</fullName>
    </submittedName>
</protein>
<evidence type="ECO:0000313" key="1">
    <source>
        <dbReference type="EMBL" id="KAK6786614.1"/>
    </source>
</evidence>
<reference evidence="1 2" key="1">
    <citation type="submission" date="2024-02" db="EMBL/GenBank/DDBJ databases">
        <title>de novo genome assembly of Solanum bulbocastanum strain 11H21.</title>
        <authorList>
            <person name="Hosaka A.J."/>
        </authorList>
    </citation>
    <scope>NUCLEOTIDE SEQUENCE [LARGE SCALE GENOMIC DNA]</scope>
    <source>
        <tissue evidence="1">Young leaves</tissue>
    </source>
</reference>